<keyword evidence="6 8" id="KW-1133">Transmembrane helix</keyword>
<evidence type="ECO:0000313" key="9">
    <source>
        <dbReference type="EMBL" id="WGW12027.1"/>
    </source>
</evidence>
<comment type="subcellular location">
    <subcellularLocation>
        <location evidence="1">Cell membrane</location>
        <topology evidence="1">Multi-pass membrane protein</topology>
    </subcellularLocation>
</comment>
<evidence type="ECO:0000256" key="6">
    <source>
        <dbReference type="ARBA" id="ARBA00022989"/>
    </source>
</evidence>
<dbReference type="InterPro" id="IPR002523">
    <property type="entry name" value="MgTranspt_CorA/ZnTranspt_ZntB"/>
</dbReference>
<protein>
    <submittedName>
        <fullName evidence="9">Magnesium and cobalt transport protein CorA</fullName>
    </submittedName>
</protein>
<dbReference type="InterPro" id="IPR045863">
    <property type="entry name" value="CorA_TM1_TM2"/>
</dbReference>
<dbReference type="Gene3D" id="3.30.460.20">
    <property type="entry name" value="CorA soluble domain-like"/>
    <property type="match status" value="1"/>
</dbReference>
<evidence type="ECO:0000256" key="4">
    <source>
        <dbReference type="ARBA" id="ARBA00022475"/>
    </source>
</evidence>
<sequence length="347" mass="38987">MSEPEFPNRRVSKGSSIVDNAIYVDGKRVSSPVSLAETYRELNDRPGALAWIGLFRPTHAELNSLAAEFDLHQLAIEDAVAAHQRPKIERYGDTLFLVLRAATYLDDAETVEFGELHIFVGRNFVITVRHSTSPDLSTVRHRMEDQDPKLLALGTEAVLYAILDAVVDGYMPVIAGLENDVDEIETQVFDGDPAVSRRIYELSREAIQFQRATNPLSATLDNLSSGFRKYQVDQELQRYLRDVDDHVTHVNERIDSLRHLLADVLTVNATLVGQRQNEVSLDQNEQMKKISAWAAILFAPSLVGSIYGMNFTHMPELDFPWGYPAALGLMITGSALLYAGFKKRRWL</sequence>
<dbReference type="Gene3D" id="1.20.58.340">
    <property type="entry name" value="Magnesium transport protein CorA, transmembrane region"/>
    <property type="match status" value="2"/>
</dbReference>
<evidence type="ECO:0000256" key="1">
    <source>
        <dbReference type="ARBA" id="ARBA00004651"/>
    </source>
</evidence>
<proteinExistence type="inferred from homology"/>
<keyword evidence="7 8" id="KW-0472">Membrane</keyword>
<evidence type="ECO:0000256" key="3">
    <source>
        <dbReference type="ARBA" id="ARBA00022448"/>
    </source>
</evidence>
<dbReference type="InterPro" id="IPR045861">
    <property type="entry name" value="CorA_cytoplasmic_dom"/>
</dbReference>
<organism evidence="9 10">
    <name type="scientific">Saxibacter everestensis</name>
    <dbReference type="NCBI Taxonomy" id="2909229"/>
    <lineage>
        <taxon>Bacteria</taxon>
        <taxon>Bacillati</taxon>
        <taxon>Actinomycetota</taxon>
        <taxon>Actinomycetes</taxon>
        <taxon>Micrococcales</taxon>
        <taxon>Brevibacteriaceae</taxon>
        <taxon>Saxibacter</taxon>
    </lineage>
</organism>
<comment type="similarity">
    <text evidence="2">Belongs to the CorA metal ion transporter (MIT) (TC 1.A.35) family.</text>
</comment>
<dbReference type="CDD" id="cd12830">
    <property type="entry name" value="MtCorA-like"/>
    <property type="match status" value="1"/>
</dbReference>
<gene>
    <name evidence="9" type="ORF">LWF01_18395</name>
</gene>
<dbReference type="EMBL" id="CP090958">
    <property type="protein sequence ID" value="WGW12027.1"/>
    <property type="molecule type" value="Genomic_DNA"/>
</dbReference>
<keyword evidence="10" id="KW-1185">Reference proteome</keyword>
<accession>A0ABY8QSV5</accession>
<keyword evidence="5 8" id="KW-0812">Transmembrane</keyword>
<evidence type="ECO:0000256" key="2">
    <source>
        <dbReference type="ARBA" id="ARBA00009765"/>
    </source>
</evidence>
<dbReference type="RefSeq" id="WP_349638823.1">
    <property type="nucleotide sequence ID" value="NZ_CP090958.1"/>
</dbReference>
<dbReference type="PANTHER" id="PTHR46494:SF1">
    <property type="entry name" value="CORA FAMILY METAL ION TRANSPORTER (EUROFUNG)"/>
    <property type="match status" value="1"/>
</dbReference>
<keyword evidence="3" id="KW-0813">Transport</keyword>
<feature type="transmembrane region" description="Helical" evidence="8">
    <location>
        <begin position="290"/>
        <end position="309"/>
    </location>
</feature>
<feature type="transmembrane region" description="Helical" evidence="8">
    <location>
        <begin position="321"/>
        <end position="341"/>
    </location>
</feature>
<evidence type="ECO:0000256" key="7">
    <source>
        <dbReference type="ARBA" id="ARBA00023136"/>
    </source>
</evidence>
<dbReference type="Proteomes" id="UP001209083">
    <property type="component" value="Chromosome"/>
</dbReference>
<evidence type="ECO:0000256" key="5">
    <source>
        <dbReference type="ARBA" id="ARBA00022692"/>
    </source>
</evidence>
<name>A0ABY8QSV5_9MICO</name>
<dbReference type="SUPFAM" id="SSF143865">
    <property type="entry name" value="CorA soluble domain-like"/>
    <property type="match status" value="1"/>
</dbReference>
<evidence type="ECO:0000256" key="8">
    <source>
        <dbReference type="SAM" id="Phobius"/>
    </source>
</evidence>
<keyword evidence="4" id="KW-1003">Cell membrane</keyword>
<dbReference type="Pfam" id="PF01544">
    <property type="entry name" value="CorA"/>
    <property type="match status" value="1"/>
</dbReference>
<evidence type="ECO:0000313" key="10">
    <source>
        <dbReference type="Proteomes" id="UP001209083"/>
    </source>
</evidence>
<reference evidence="9 10" key="1">
    <citation type="submission" date="2023-05" db="EMBL/GenBank/DDBJ databases">
        <title>Lithophilousrod everest ZFBP1038 complete genpme.</title>
        <authorList>
            <person name="Tian M."/>
        </authorList>
    </citation>
    <scope>NUCLEOTIDE SEQUENCE [LARGE SCALE GENOMIC DNA]</scope>
    <source>
        <strain evidence="9 10">ZFBP1038</strain>
    </source>
</reference>
<dbReference type="SUPFAM" id="SSF144083">
    <property type="entry name" value="Magnesium transport protein CorA, transmembrane region"/>
    <property type="match status" value="1"/>
</dbReference>
<dbReference type="PANTHER" id="PTHR46494">
    <property type="entry name" value="CORA FAMILY METAL ION TRANSPORTER (EUROFUNG)"/>
    <property type="match status" value="1"/>
</dbReference>